<reference evidence="2" key="1">
    <citation type="submission" date="2023-10" db="EMBL/GenBank/DDBJ databases">
        <authorList>
            <person name="Chen Y."/>
            <person name="Shah S."/>
            <person name="Dougan E. K."/>
            <person name="Thang M."/>
            <person name="Chan C."/>
        </authorList>
    </citation>
    <scope>NUCLEOTIDE SEQUENCE [LARGE SCALE GENOMIC DNA]</scope>
</reference>
<proteinExistence type="predicted"/>
<evidence type="ECO:0000256" key="1">
    <source>
        <dbReference type="SAM" id="MobiDB-lite"/>
    </source>
</evidence>
<evidence type="ECO:0000313" key="3">
    <source>
        <dbReference type="Proteomes" id="UP001189429"/>
    </source>
</evidence>
<feature type="region of interest" description="Disordered" evidence="1">
    <location>
        <begin position="1"/>
        <end position="64"/>
    </location>
</feature>
<organism evidence="2 3">
    <name type="scientific">Prorocentrum cordatum</name>
    <dbReference type="NCBI Taxonomy" id="2364126"/>
    <lineage>
        <taxon>Eukaryota</taxon>
        <taxon>Sar</taxon>
        <taxon>Alveolata</taxon>
        <taxon>Dinophyceae</taxon>
        <taxon>Prorocentrales</taxon>
        <taxon>Prorocentraceae</taxon>
        <taxon>Prorocentrum</taxon>
    </lineage>
</organism>
<feature type="compositionally biased region" description="Gly residues" evidence="1">
    <location>
        <begin position="31"/>
        <end position="40"/>
    </location>
</feature>
<sequence>MTGAAWIGSTRQEDASSTSAPSGARPYGAPQGRGGGGGGTWMKRGILRSECCTPGPQGSSKAAGWSDAALARGRLPACARKGGGRASLRSLGGPGRGWGGGGGHFAPSKPVLVGGPGGAAIFLYS</sequence>
<name>A0ABN9R7C1_9DINO</name>
<comment type="caution">
    <text evidence="2">The sequence shown here is derived from an EMBL/GenBank/DDBJ whole genome shotgun (WGS) entry which is preliminary data.</text>
</comment>
<feature type="region of interest" description="Disordered" evidence="1">
    <location>
        <begin position="80"/>
        <end position="102"/>
    </location>
</feature>
<feature type="compositionally biased region" description="Gly residues" evidence="1">
    <location>
        <begin position="92"/>
        <end position="102"/>
    </location>
</feature>
<keyword evidence="3" id="KW-1185">Reference proteome</keyword>
<dbReference type="EMBL" id="CAUYUJ010005732">
    <property type="protein sequence ID" value="CAK0814755.1"/>
    <property type="molecule type" value="Genomic_DNA"/>
</dbReference>
<protein>
    <submittedName>
        <fullName evidence="2">Uncharacterized protein</fullName>
    </submittedName>
</protein>
<accession>A0ABN9R7C1</accession>
<evidence type="ECO:0000313" key="2">
    <source>
        <dbReference type="EMBL" id="CAK0814755.1"/>
    </source>
</evidence>
<dbReference type="Proteomes" id="UP001189429">
    <property type="component" value="Unassembled WGS sequence"/>
</dbReference>
<gene>
    <name evidence="2" type="ORF">PCOR1329_LOCUS18270</name>
</gene>